<sequence length="1367" mass="145344">MANKVVFEVVATSKGFEVVQTKQKQLQQNIDKTSKSTKNLTKQQEDNYGRQKQGLIQTANGTKNFSKLSQTIGSGSSGLVGAYATLAANVFAATAAFNALRQAAQVDTLIQGFGFLANASGRTSMLIADNLRDITDNALSLEDSLRASSIAITSGFNTSQIKELGEVARNASIALGRNLGDSVDRLFRGVAKLEPEILDELGILVRLDSATEAYGASIGKAGSELTDFERRQAFLNATIEQGALKYGELTEAVDPNSYDQLAASFADLTKTGMSMINTFVSPLISLLAQNQGALLGVLVLFASTIVSTMFPALTSLGKKNMEVAQTARAAALEEERAANIRVEAARKAVMAQKGGGKGVQDVRQRLLKGETVSAKEYQKALSALTKSEKVRQNNLDNNAVKNHEQKQQELNDVKALRREIEQLQAAEGRRGGFSQQAGVESARASVNRSVGSGMVAIGGTSGFKGFKEAGKQADILKKKMLVLEKRSGNLIGKSGQRKFKSFGAAASFALRSAGTSAKFFGAALLNAIPFIGQLIFVGSMLFGVFQKITARSEELTKALEDFERVTETLNDKLQQLEKTNERVAGDFKEFKNNVSDAAIEGLELANTLKVTAGASDELAATSTELLSAIESEEITQRSYAMRLLAESFYEAADGVVSLTKKILSVMPVFIALQKVAELVKNTMNDMLPDEEDIKFFDMAEVVERTESGYIALANQSSIFAKALQKEFPGGILNSVLDDRIATDGKGNPLFTLDQILARYEARIERVNDATGGLNASVQEMGKDFSEAGKLISKLNAGFANKNQYDKIADIFDQIGNKVADIKMKAGDDASTILAGIVEKEDLAVMEQYGYTLEEIAASFKDDKPGNAISDFKDKWRAVADQVRETATQTKLLNAEIANTKSSLKLAEQLEEARLKAITLRKTGNFELTSEQEAKRSEDMVAARFAAANAEAVMKEEIIGLEFDLLEAKLEMDKSLTKSEKDRILGIHKDLRDQKLIGLDNTKALADAKTDAEQKALKANAGQSGTLLERMGSVGAMGNLDDTSSTAEKVKALQGIIKPLTEDLAKLGPEGEAVNAMASGALLIADSIGVIGTKGEETSVKLAAVSQAIGAVSSIVAANSKAQIAEIDKQIEAEKKRDGKSAASVAKITAMEKKKDAIARKAFNTNKKLQMAQVVMNTASGMMKAYSDFDGFTATALAAMIGALGAAQLAIISKTQYAGGAQNIEAASNTALSIGKRGNSVDVAGNASAGELAYLRGSRGVGSNANNFTPGGAMGRKGYANGADGIVVGERGPEVISPSSPVDITPNFALGGQAQNINFNISAVDGASVQNMLNEQQGNIIAMIRQAANDNGEGFLETVDPTVYGGGG</sequence>
<feature type="compositionally biased region" description="Polar residues" evidence="2">
    <location>
        <begin position="30"/>
        <end position="42"/>
    </location>
</feature>
<keyword evidence="3" id="KW-0472">Membrane</keyword>
<evidence type="ECO:0000256" key="1">
    <source>
        <dbReference type="SAM" id="Coils"/>
    </source>
</evidence>
<accession>A0A218MLH0</accession>
<keyword evidence="3" id="KW-1133">Transmembrane helix</keyword>
<reference evidence="4" key="1">
    <citation type="submission" date="2016-10" db="EMBL/GenBank/DDBJ databases">
        <authorList>
            <person name="Varghese N."/>
        </authorList>
    </citation>
    <scope>NUCLEOTIDE SEQUENCE</scope>
</reference>
<evidence type="ECO:0000256" key="3">
    <source>
        <dbReference type="SAM" id="Phobius"/>
    </source>
</evidence>
<name>A0A218MLH0_9VIRU</name>
<feature type="transmembrane region" description="Helical" evidence="3">
    <location>
        <begin position="519"/>
        <end position="545"/>
    </location>
</feature>
<keyword evidence="1" id="KW-0175">Coiled coil</keyword>
<feature type="region of interest" description="Disordered" evidence="2">
    <location>
        <begin position="30"/>
        <end position="53"/>
    </location>
</feature>
<protein>
    <submittedName>
        <fullName evidence="4">Putative pore-forming tail tip protein</fullName>
    </submittedName>
</protein>
<organism evidence="4">
    <name type="scientific">uncultured virus</name>
    <dbReference type="NCBI Taxonomy" id="340016"/>
    <lineage>
        <taxon>Viruses</taxon>
        <taxon>environmental samples</taxon>
    </lineage>
</organism>
<dbReference type="EMBL" id="KY052815">
    <property type="protein sequence ID" value="ASF00136.1"/>
    <property type="molecule type" value="Genomic_DNA"/>
</dbReference>
<feature type="coiled-coil region" evidence="1">
    <location>
        <begin position="552"/>
        <end position="593"/>
    </location>
</feature>
<keyword evidence="3" id="KW-0812">Transmembrane</keyword>
<proteinExistence type="predicted"/>
<feature type="transmembrane region" description="Helical" evidence="3">
    <location>
        <begin position="292"/>
        <end position="313"/>
    </location>
</feature>
<reference evidence="4" key="2">
    <citation type="journal article" date="2017" name="Nat. Commun.">
        <title>Single-virus genomics reveals hidden cosmopolitan and abundant viruses.</title>
        <authorList>
            <person name="Martinez-Hernandez F."/>
            <person name="Fornas O."/>
            <person name="Lluesma Gomez M."/>
            <person name="Bolduc B."/>
            <person name="de la Cruz Pena M.J."/>
            <person name="Martinez J.M."/>
            <person name="Anton J."/>
            <person name="Gasol J.M."/>
            <person name="Rosselli R."/>
            <person name="Rodriguez-Valera F."/>
            <person name="Sullivan M.B."/>
            <person name="Acinas S.G."/>
            <person name="Martinez-Garcia M."/>
        </authorList>
    </citation>
    <scope>NUCLEOTIDE SEQUENCE</scope>
</reference>
<evidence type="ECO:0000313" key="4">
    <source>
        <dbReference type="EMBL" id="ASF00136.1"/>
    </source>
</evidence>
<evidence type="ECO:0000256" key="2">
    <source>
        <dbReference type="SAM" id="MobiDB-lite"/>
    </source>
</evidence>